<feature type="compositionally biased region" description="Polar residues" evidence="11">
    <location>
        <begin position="492"/>
        <end position="505"/>
    </location>
</feature>
<comment type="subcellular location">
    <subcellularLocation>
        <location evidence="2">Cell membrane</location>
    </subcellularLocation>
</comment>
<dbReference type="STRING" id="1352936.M878_02125"/>
<proteinExistence type="predicted"/>
<name>V6KW53_STRRC</name>
<dbReference type="InterPro" id="IPR005467">
    <property type="entry name" value="His_kinase_dom"/>
</dbReference>
<keyword evidence="4" id="KW-0597">Phosphoprotein</keyword>
<organism evidence="15 16">
    <name type="scientific">Streptomyces roseochromogenus subsp. oscitans DS 12.976</name>
    <dbReference type="NCBI Taxonomy" id="1352936"/>
    <lineage>
        <taxon>Bacteria</taxon>
        <taxon>Bacillati</taxon>
        <taxon>Actinomycetota</taxon>
        <taxon>Actinomycetes</taxon>
        <taxon>Kitasatosporales</taxon>
        <taxon>Streptomycetaceae</taxon>
        <taxon>Streptomyces</taxon>
    </lineage>
</organism>
<dbReference type="InterPro" id="IPR003594">
    <property type="entry name" value="HATPase_dom"/>
</dbReference>
<dbReference type="CDD" id="cd00082">
    <property type="entry name" value="HisKA"/>
    <property type="match status" value="1"/>
</dbReference>
<dbReference type="InterPro" id="IPR003660">
    <property type="entry name" value="HAMP_dom"/>
</dbReference>
<keyword evidence="6 12" id="KW-0812">Transmembrane</keyword>
<dbReference type="CDD" id="cd06225">
    <property type="entry name" value="HAMP"/>
    <property type="match status" value="1"/>
</dbReference>
<dbReference type="SMART" id="SM00304">
    <property type="entry name" value="HAMP"/>
    <property type="match status" value="1"/>
</dbReference>
<dbReference type="EMBL" id="AWQX01000010">
    <property type="protein sequence ID" value="EST36400.1"/>
    <property type="molecule type" value="Genomic_DNA"/>
</dbReference>
<dbReference type="SUPFAM" id="SSF158472">
    <property type="entry name" value="HAMP domain-like"/>
    <property type="match status" value="1"/>
</dbReference>
<evidence type="ECO:0000256" key="8">
    <source>
        <dbReference type="ARBA" id="ARBA00022989"/>
    </source>
</evidence>
<dbReference type="InterPro" id="IPR004358">
    <property type="entry name" value="Sig_transdc_His_kin-like_C"/>
</dbReference>
<dbReference type="EC" id="2.7.13.3" evidence="3"/>
<dbReference type="SUPFAM" id="SSF55874">
    <property type="entry name" value="ATPase domain of HSP90 chaperone/DNA topoisomerase II/histidine kinase"/>
    <property type="match status" value="1"/>
</dbReference>
<dbReference type="Pfam" id="PF02518">
    <property type="entry name" value="HATPase_c"/>
    <property type="match status" value="1"/>
</dbReference>
<dbReference type="Pfam" id="PF00672">
    <property type="entry name" value="HAMP"/>
    <property type="match status" value="1"/>
</dbReference>
<dbReference type="InterPro" id="IPR036890">
    <property type="entry name" value="HATPase_C_sf"/>
</dbReference>
<evidence type="ECO:0000313" key="16">
    <source>
        <dbReference type="Proteomes" id="UP000017984"/>
    </source>
</evidence>
<reference evidence="15 16" key="1">
    <citation type="journal article" date="2014" name="Genome Announc.">
        <title>Draft Genome Sequence of Streptomyces roseochromogenes subsp. oscitans DS 12.976, Producer of the Aminocoumarin Antibiotic Clorobiocin.</title>
        <authorList>
            <person name="Ruckert C."/>
            <person name="Kalinowski J."/>
            <person name="Heide L."/>
            <person name="Apel A.K."/>
        </authorList>
    </citation>
    <scope>NUCLEOTIDE SEQUENCE [LARGE SCALE GENOMIC DNA]</scope>
    <source>
        <strain evidence="15 16">DS 12.976</strain>
    </source>
</reference>
<keyword evidence="7" id="KW-0418">Kinase</keyword>
<comment type="catalytic activity">
    <reaction evidence="1">
        <text>ATP + protein L-histidine = ADP + protein N-phospho-L-histidine.</text>
        <dbReference type="EC" id="2.7.13.3"/>
    </reaction>
</comment>
<dbReference type="GO" id="GO:0000155">
    <property type="term" value="F:phosphorelay sensor kinase activity"/>
    <property type="evidence" value="ECO:0007669"/>
    <property type="project" value="InterPro"/>
</dbReference>
<comment type="caution">
    <text evidence="15">The sequence shown here is derived from an EMBL/GenBank/DDBJ whole genome shotgun (WGS) entry which is preliminary data.</text>
</comment>
<evidence type="ECO:0000256" key="5">
    <source>
        <dbReference type="ARBA" id="ARBA00022679"/>
    </source>
</evidence>
<feature type="region of interest" description="Disordered" evidence="11">
    <location>
        <begin position="470"/>
        <end position="505"/>
    </location>
</feature>
<evidence type="ECO:0000256" key="3">
    <source>
        <dbReference type="ARBA" id="ARBA00012438"/>
    </source>
</evidence>
<dbReference type="PROSITE" id="PS50885">
    <property type="entry name" value="HAMP"/>
    <property type="match status" value="1"/>
</dbReference>
<protein>
    <recommendedName>
        <fullName evidence="3">histidine kinase</fullName>
        <ecNumber evidence="3">2.7.13.3</ecNumber>
    </recommendedName>
</protein>
<dbReference type="PANTHER" id="PTHR45436">
    <property type="entry name" value="SENSOR HISTIDINE KINASE YKOH"/>
    <property type="match status" value="1"/>
</dbReference>
<feature type="domain" description="HAMP" evidence="14">
    <location>
        <begin position="191"/>
        <end position="244"/>
    </location>
</feature>
<keyword evidence="8 12" id="KW-1133">Transmembrane helix</keyword>
<sequence length="505" mass="53360">MARPPVTRRLLLSYLSLMLLVLLALEVPFGFVYARSELSRFSHTAELGAVTLAGVCEERLEHGLVSDLPGLARGYARRTGSSVVVTDRNGIVLTDTVDASAAGRNLSAAPDIATALHEGPATGISDDLVPGRKVLFATVPGTSNDGVPCVVRSLYPLTPLAQRVQATWVVLALVALGALAVAALIGFAFARWITRPLRDLERATAQLADGSLTQPPAPDRGPPELRRLVASFTHTANRLQHLLHAQEAFASEASHQLKTPLTSLRLRLENFEPHLAPRAQASLNEAIGEVGRLSRMVQGLLALARLENAAITPETVDLDAVVADRAAIWTAFAGDQRVGITVAGPRAGTVWAVAGALEQIIDNLLSNALRVSPPGTTITLATVTAPADGGRTTALVELHVIDEGPGMSEADRARAFDRFWRASDAHHDGTGLGLPMVQRLTHASGGEVTLEAAPDGGLDAVVRLRPAQPARTRTLATAHRRIPPLLGHGATGSRTAAETVSRQDL</sequence>
<dbReference type="InterPro" id="IPR003661">
    <property type="entry name" value="HisK_dim/P_dom"/>
</dbReference>
<keyword evidence="5" id="KW-0808">Transferase</keyword>
<dbReference type="Gene3D" id="1.10.287.130">
    <property type="match status" value="1"/>
</dbReference>
<dbReference type="SUPFAM" id="SSF47384">
    <property type="entry name" value="Homodimeric domain of signal transducing histidine kinase"/>
    <property type="match status" value="1"/>
</dbReference>
<evidence type="ECO:0000313" key="15">
    <source>
        <dbReference type="EMBL" id="EST36400.1"/>
    </source>
</evidence>
<keyword evidence="10 12" id="KW-0472">Membrane</keyword>
<evidence type="ECO:0000256" key="7">
    <source>
        <dbReference type="ARBA" id="ARBA00022777"/>
    </source>
</evidence>
<dbReference type="HOGENOM" id="CLU_000445_89_6_11"/>
<evidence type="ECO:0000256" key="1">
    <source>
        <dbReference type="ARBA" id="ARBA00000085"/>
    </source>
</evidence>
<keyword evidence="16" id="KW-1185">Reference proteome</keyword>
<evidence type="ECO:0000259" key="13">
    <source>
        <dbReference type="PROSITE" id="PS50109"/>
    </source>
</evidence>
<dbReference type="SMART" id="SM00387">
    <property type="entry name" value="HATPase_c"/>
    <property type="match status" value="1"/>
</dbReference>
<evidence type="ECO:0000256" key="6">
    <source>
        <dbReference type="ARBA" id="ARBA00022692"/>
    </source>
</evidence>
<evidence type="ECO:0000259" key="14">
    <source>
        <dbReference type="PROSITE" id="PS50885"/>
    </source>
</evidence>
<dbReference type="InterPro" id="IPR050428">
    <property type="entry name" value="TCS_sensor_his_kinase"/>
</dbReference>
<evidence type="ECO:0000256" key="11">
    <source>
        <dbReference type="SAM" id="MobiDB-lite"/>
    </source>
</evidence>
<dbReference type="Gene3D" id="3.30.565.10">
    <property type="entry name" value="Histidine kinase-like ATPase, C-terminal domain"/>
    <property type="match status" value="1"/>
</dbReference>
<evidence type="ECO:0000256" key="12">
    <source>
        <dbReference type="SAM" id="Phobius"/>
    </source>
</evidence>
<keyword evidence="9" id="KW-0902">Two-component regulatory system</keyword>
<dbReference type="Gene3D" id="6.10.340.10">
    <property type="match status" value="1"/>
</dbReference>
<feature type="transmembrane region" description="Helical" evidence="12">
    <location>
        <begin position="168"/>
        <end position="190"/>
    </location>
</feature>
<evidence type="ECO:0000256" key="4">
    <source>
        <dbReference type="ARBA" id="ARBA00022553"/>
    </source>
</evidence>
<dbReference type="GO" id="GO:0005886">
    <property type="term" value="C:plasma membrane"/>
    <property type="evidence" value="ECO:0007669"/>
    <property type="project" value="UniProtKB-SubCell"/>
</dbReference>
<dbReference type="Pfam" id="PF00512">
    <property type="entry name" value="HisKA"/>
    <property type="match status" value="1"/>
</dbReference>
<dbReference type="PROSITE" id="PS50109">
    <property type="entry name" value="HIS_KIN"/>
    <property type="match status" value="1"/>
</dbReference>
<dbReference type="InterPro" id="IPR036097">
    <property type="entry name" value="HisK_dim/P_sf"/>
</dbReference>
<evidence type="ECO:0000256" key="2">
    <source>
        <dbReference type="ARBA" id="ARBA00004236"/>
    </source>
</evidence>
<dbReference type="PATRIC" id="fig|1352936.5.peg.471"/>
<dbReference type="PRINTS" id="PR00344">
    <property type="entry name" value="BCTRLSENSOR"/>
</dbReference>
<gene>
    <name evidence="15" type="ORF">M878_02125</name>
</gene>
<dbReference type="SMART" id="SM00388">
    <property type="entry name" value="HisKA"/>
    <property type="match status" value="1"/>
</dbReference>
<evidence type="ECO:0000256" key="9">
    <source>
        <dbReference type="ARBA" id="ARBA00023012"/>
    </source>
</evidence>
<dbReference type="Proteomes" id="UP000017984">
    <property type="component" value="Chromosome"/>
</dbReference>
<evidence type="ECO:0000256" key="10">
    <source>
        <dbReference type="ARBA" id="ARBA00023136"/>
    </source>
</evidence>
<feature type="domain" description="Histidine kinase" evidence="13">
    <location>
        <begin position="252"/>
        <end position="468"/>
    </location>
</feature>
<dbReference type="PANTHER" id="PTHR45436:SF5">
    <property type="entry name" value="SENSOR HISTIDINE KINASE TRCS"/>
    <property type="match status" value="1"/>
</dbReference>
<dbReference type="AlphaFoldDB" id="V6KW53"/>
<accession>V6KW53</accession>